<evidence type="ECO:0000313" key="9">
    <source>
        <dbReference type="Proteomes" id="UP000677913"/>
    </source>
</evidence>
<sequence>MSLDHQARLERLLARHRDAVLSQGPHGTTALHRRDQILVAARHADRAHETVRNWTERRDDLVEVGISRLHLRPDAGVDLHELVGDLRTHTDGPMSVSLNHLVRGEPDYNGGPFDLPKPCAPMPKPVPVDPSARRVFAAVIDTGIISHPWFADSDWFAQVSPDQFDPIPAEVDYALETQTGHGTFVAGILLRQAPTAFLMIERALGDDGVGDEVELLRALARLRARLSAAGEVLDVLNLSLGGYTFDDEPSPLLAEALSHFGRQTVIVVAAGNSGSNRQFWPAALKSCVAVSALEPDGVRRAEFSNHGWWVDACAVGAKVCAPFLNDGREFFGFAEWSGTSFAAPRVAGAIAGFAASKHLSAIEAADTLLDSSSRPCHPDFGVVVE</sequence>
<reference evidence="8" key="1">
    <citation type="submission" date="2021-04" db="EMBL/GenBank/DDBJ databases">
        <title>Genome based classification of Actinospica acidithermotolerans sp. nov., an actinobacterium isolated from an Indonesian hot spring.</title>
        <authorList>
            <person name="Kusuma A.B."/>
            <person name="Putra K.E."/>
            <person name="Nafisah S."/>
            <person name="Loh J."/>
            <person name="Nouioui I."/>
            <person name="Goodfellow M."/>
        </authorList>
    </citation>
    <scope>NUCLEOTIDE SEQUENCE</scope>
    <source>
        <strain evidence="8">DSM 45618</strain>
    </source>
</reference>
<dbReference type="InterPro" id="IPR050131">
    <property type="entry name" value="Peptidase_S8_subtilisin-like"/>
</dbReference>
<dbReference type="InterPro" id="IPR015500">
    <property type="entry name" value="Peptidase_S8_subtilisin-rel"/>
</dbReference>
<dbReference type="GO" id="GO:0006508">
    <property type="term" value="P:proteolysis"/>
    <property type="evidence" value="ECO:0007669"/>
    <property type="project" value="UniProtKB-KW"/>
</dbReference>
<dbReference type="PANTHER" id="PTHR43806:SF11">
    <property type="entry name" value="CEREVISIN-RELATED"/>
    <property type="match status" value="1"/>
</dbReference>
<keyword evidence="2 5" id="KW-0645">Protease</keyword>
<dbReference type="AlphaFoldDB" id="A0A8J8BBF1"/>
<dbReference type="InterPro" id="IPR000209">
    <property type="entry name" value="Peptidase_S8/S53_dom"/>
</dbReference>
<evidence type="ECO:0000256" key="3">
    <source>
        <dbReference type="ARBA" id="ARBA00022801"/>
    </source>
</evidence>
<feature type="active site" description="Charge relay system" evidence="5">
    <location>
        <position position="340"/>
    </location>
</feature>
<dbReference type="InterPro" id="IPR023827">
    <property type="entry name" value="Peptidase_S8_Asp-AS"/>
</dbReference>
<dbReference type="Gene3D" id="3.40.50.200">
    <property type="entry name" value="Peptidase S8/S53 domain"/>
    <property type="match status" value="1"/>
</dbReference>
<dbReference type="InterPro" id="IPR036852">
    <property type="entry name" value="Peptidase_S8/S53_dom_sf"/>
</dbReference>
<evidence type="ECO:0000313" key="8">
    <source>
        <dbReference type="EMBL" id="MBS2963068.1"/>
    </source>
</evidence>
<keyword evidence="3 5" id="KW-0378">Hydrolase</keyword>
<keyword evidence="9" id="KW-1185">Reference proteome</keyword>
<feature type="active site" description="Charge relay system" evidence="5">
    <location>
        <position position="141"/>
    </location>
</feature>
<name>A0A8J8BBF1_9ACTN</name>
<evidence type="ECO:0000256" key="6">
    <source>
        <dbReference type="RuleBase" id="RU003355"/>
    </source>
</evidence>
<dbReference type="PROSITE" id="PS00138">
    <property type="entry name" value="SUBTILASE_SER"/>
    <property type="match status" value="1"/>
</dbReference>
<evidence type="ECO:0000259" key="7">
    <source>
        <dbReference type="Pfam" id="PF00082"/>
    </source>
</evidence>
<dbReference type="PANTHER" id="PTHR43806">
    <property type="entry name" value="PEPTIDASE S8"/>
    <property type="match status" value="1"/>
</dbReference>
<dbReference type="InterPro" id="IPR023828">
    <property type="entry name" value="Peptidase_S8_Ser-AS"/>
</dbReference>
<evidence type="ECO:0000256" key="4">
    <source>
        <dbReference type="ARBA" id="ARBA00022825"/>
    </source>
</evidence>
<dbReference type="PROSITE" id="PS51892">
    <property type="entry name" value="SUBTILASE"/>
    <property type="match status" value="1"/>
</dbReference>
<comment type="similarity">
    <text evidence="1 5 6">Belongs to the peptidase S8 family.</text>
</comment>
<gene>
    <name evidence="8" type="ORF">KGA66_08435</name>
</gene>
<proteinExistence type="inferred from homology"/>
<dbReference type="EMBL" id="JAGSXH010000020">
    <property type="protein sequence ID" value="MBS2963068.1"/>
    <property type="molecule type" value="Genomic_DNA"/>
</dbReference>
<dbReference type="PRINTS" id="PR00723">
    <property type="entry name" value="SUBTILISIN"/>
</dbReference>
<dbReference type="Pfam" id="PF00082">
    <property type="entry name" value="Peptidase_S8"/>
    <property type="match status" value="1"/>
</dbReference>
<dbReference type="GO" id="GO:0004252">
    <property type="term" value="F:serine-type endopeptidase activity"/>
    <property type="evidence" value="ECO:0007669"/>
    <property type="project" value="UniProtKB-UniRule"/>
</dbReference>
<evidence type="ECO:0000256" key="2">
    <source>
        <dbReference type="ARBA" id="ARBA00022670"/>
    </source>
</evidence>
<organism evidence="8 9">
    <name type="scientific">Actinocrinis puniceicyclus</name>
    <dbReference type="NCBI Taxonomy" id="977794"/>
    <lineage>
        <taxon>Bacteria</taxon>
        <taxon>Bacillati</taxon>
        <taxon>Actinomycetota</taxon>
        <taxon>Actinomycetes</taxon>
        <taxon>Catenulisporales</taxon>
        <taxon>Actinospicaceae</taxon>
        <taxon>Actinocrinis</taxon>
    </lineage>
</organism>
<evidence type="ECO:0000256" key="1">
    <source>
        <dbReference type="ARBA" id="ARBA00011073"/>
    </source>
</evidence>
<keyword evidence="4 5" id="KW-0720">Serine protease</keyword>
<feature type="domain" description="Peptidase S8/S53" evidence="7">
    <location>
        <begin position="135"/>
        <end position="367"/>
    </location>
</feature>
<comment type="caution">
    <text evidence="8">The sequence shown here is derived from an EMBL/GenBank/DDBJ whole genome shotgun (WGS) entry which is preliminary data.</text>
</comment>
<dbReference type="Proteomes" id="UP000677913">
    <property type="component" value="Unassembled WGS sequence"/>
</dbReference>
<dbReference type="PROSITE" id="PS00136">
    <property type="entry name" value="SUBTILASE_ASP"/>
    <property type="match status" value="1"/>
</dbReference>
<feature type="active site" description="Charge relay system" evidence="5">
    <location>
        <position position="181"/>
    </location>
</feature>
<protein>
    <submittedName>
        <fullName evidence="8">S8 family serine peptidase</fullName>
    </submittedName>
</protein>
<evidence type="ECO:0000256" key="5">
    <source>
        <dbReference type="PROSITE-ProRule" id="PRU01240"/>
    </source>
</evidence>
<dbReference type="SUPFAM" id="SSF52743">
    <property type="entry name" value="Subtilisin-like"/>
    <property type="match status" value="1"/>
</dbReference>
<accession>A0A8J8BBF1</accession>
<dbReference type="RefSeq" id="WP_211466410.1">
    <property type="nucleotide sequence ID" value="NZ_JAGSXH010000020.1"/>
</dbReference>